<keyword evidence="6" id="KW-1185">Reference proteome</keyword>
<dbReference type="STRING" id="290054.SAMN02745114_00245"/>
<dbReference type="AlphaFoldDB" id="A0A1T4K1Y8"/>
<dbReference type="RefSeq" id="WP_078767750.1">
    <property type="nucleotide sequence ID" value="NZ_FUWW01000002.1"/>
</dbReference>
<organism evidence="5 6">
    <name type="scientific">Eubacterium coprostanoligenes</name>
    <dbReference type="NCBI Taxonomy" id="290054"/>
    <lineage>
        <taxon>Bacteria</taxon>
        <taxon>Bacillati</taxon>
        <taxon>Bacillota</taxon>
        <taxon>Clostridia</taxon>
        <taxon>Eubacteriales</taxon>
        <taxon>Eubacteriaceae</taxon>
        <taxon>Eubacterium</taxon>
    </lineage>
</organism>
<reference evidence="5 6" key="1">
    <citation type="submission" date="2017-02" db="EMBL/GenBank/DDBJ databases">
        <authorList>
            <person name="Peterson S.W."/>
        </authorList>
    </citation>
    <scope>NUCLEOTIDE SEQUENCE [LARGE SCALE GENOMIC DNA]</scope>
    <source>
        <strain evidence="5 6">ATCC 51222</strain>
    </source>
</reference>
<sequence>MNILICGLGLIGASLAKTLKKNTDHTVLGWNRTSSVTEKALRDGVIDRTGDIDSLMAEADITFINFYPEAIVPFILEHKNSFKKDSIVSDSCGIKTKICRALEKEKLDFYFIGAHPMAGREVGGYDNSLDTLYDKASFIVTPVDGTPRNKIDALVGLAQGMGFARTVVTTPEHHDEMIAFTSQIAHVLACSYVLSPLAPSHAGYSAGSYRDVSRVARINADMWADLFIDNKEALVREIDDLVSNLMQFKYNIVNEDSPALKDLMNRANKIKEEIG</sequence>
<protein>
    <submittedName>
        <fullName evidence="5">Prephenate dehydrogenase</fullName>
    </submittedName>
</protein>
<dbReference type="InterPro" id="IPR003099">
    <property type="entry name" value="Prephen_DH"/>
</dbReference>
<dbReference type="Pfam" id="PF02153">
    <property type="entry name" value="PDH_N"/>
    <property type="match status" value="1"/>
</dbReference>
<evidence type="ECO:0000313" key="5">
    <source>
        <dbReference type="EMBL" id="SJZ36399.1"/>
    </source>
</evidence>
<dbReference type="GO" id="GO:0006571">
    <property type="term" value="P:tyrosine biosynthetic process"/>
    <property type="evidence" value="ECO:0007669"/>
    <property type="project" value="InterPro"/>
</dbReference>
<comment type="similarity">
    <text evidence="1">Belongs to the prephenate/arogenate dehydrogenase family.</text>
</comment>
<dbReference type="OrthoDB" id="9802008at2"/>
<dbReference type="InterPro" id="IPR008927">
    <property type="entry name" value="6-PGluconate_DH-like_C_sf"/>
</dbReference>
<dbReference type="InterPro" id="IPR050812">
    <property type="entry name" value="Preph/Arog_dehydrog"/>
</dbReference>
<dbReference type="PROSITE" id="PS51176">
    <property type="entry name" value="PDH_ADH"/>
    <property type="match status" value="1"/>
</dbReference>
<evidence type="ECO:0000256" key="2">
    <source>
        <dbReference type="ARBA" id="ARBA00023002"/>
    </source>
</evidence>
<dbReference type="Proteomes" id="UP000190657">
    <property type="component" value="Unassembled WGS sequence"/>
</dbReference>
<evidence type="ECO:0000259" key="4">
    <source>
        <dbReference type="PROSITE" id="PS51176"/>
    </source>
</evidence>
<feature type="domain" description="Prephenate/arogenate dehydrogenase" evidence="4">
    <location>
        <begin position="1"/>
        <end position="275"/>
    </location>
</feature>
<comment type="pathway">
    <text evidence="3">Amino-acid biosynthesis.</text>
</comment>
<gene>
    <name evidence="5" type="ORF">SAMN02745114_00245</name>
</gene>
<dbReference type="InterPro" id="IPR036291">
    <property type="entry name" value="NAD(P)-bd_dom_sf"/>
</dbReference>
<dbReference type="InterPro" id="IPR046826">
    <property type="entry name" value="PDH_N"/>
</dbReference>
<dbReference type="EMBL" id="FUWW01000002">
    <property type="protein sequence ID" value="SJZ36399.1"/>
    <property type="molecule type" value="Genomic_DNA"/>
</dbReference>
<dbReference type="GO" id="GO:0004665">
    <property type="term" value="F:prephenate dehydrogenase (NADP+) activity"/>
    <property type="evidence" value="ECO:0007669"/>
    <property type="project" value="InterPro"/>
</dbReference>
<dbReference type="PANTHER" id="PTHR21363:SF0">
    <property type="entry name" value="PREPHENATE DEHYDROGENASE [NADP(+)]"/>
    <property type="match status" value="1"/>
</dbReference>
<dbReference type="GO" id="GO:0008977">
    <property type="term" value="F:prephenate dehydrogenase (NAD+) activity"/>
    <property type="evidence" value="ECO:0007669"/>
    <property type="project" value="InterPro"/>
</dbReference>
<dbReference type="Gene3D" id="3.40.50.720">
    <property type="entry name" value="NAD(P)-binding Rossmann-like Domain"/>
    <property type="match status" value="1"/>
</dbReference>
<dbReference type="GO" id="GO:0070403">
    <property type="term" value="F:NAD+ binding"/>
    <property type="evidence" value="ECO:0007669"/>
    <property type="project" value="InterPro"/>
</dbReference>
<evidence type="ECO:0000313" key="6">
    <source>
        <dbReference type="Proteomes" id="UP000190657"/>
    </source>
</evidence>
<dbReference type="SUPFAM" id="SSF51735">
    <property type="entry name" value="NAD(P)-binding Rossmann-fold domains"/>
    <property type="match status" value="1"/>
</dbReference>
<accession>A0A1T4K1Y8</accession>
<proteinExistence type="inferred from homology"/>
<dbReference type="Pfam" id="PF20463">
    <property type="entry name" value="PDH_C"/>
    <property type="match status" value="1"/>
</dbReference>
<keyword evidence="2" id="KW-0560">Oxidoreductase</keyword>
<dbReference type="SUPFAM" id="SSF48179">
    <property type="entry name" value="6-phosphogluconate dehydrogenase C-terminal domain-like"/>
    <property type="match status" value="1"/>
</dbReference>
<dbReference type="PANTHER" id="PTHR21363">
    <property type="entry name" value="PREPHENATE DEHYDROGENASE"/>
    <property type="match status" value="1"/>
</dbReference>
<evidence type="ECO:0000256" key="1">
    <source>
        <dbReference type="ARBA" id="ARBA00007964"/>
    </source>
</evidence>
<dbReference type="Gene3D" id="1.10.3660.10">
    <property type="entry name" value="6-phosphogluconate dehydrogenase C-terminal like domain"/>
    <property type="match status" value="1"/>
</dbReference>
<name>A0A1T4K1Y8_9FIRM</name>
<dbReference type="InterPro" id="IPR046825">
    <property type="entry name" value="PDH_C"/>
</dbReference>
<evidence type="ECO:0000256" key="3">
    <source>
        <dbReference type="ARBA" id="ARBA00029440"/>
    </source>
</evidence>